<dbReference type="AlphaFoldDB" id="A0A382YIA5"/>
<protein>
    <submittedName>
        <fullName evidence="1">Uncharacterized protein</fullName>
    </submittedName>
</protein>
<reference evidence="1" key="1">
    <citation type="submission" date="2018-05" db="EMBL/GenBank/DDBJ databases">
        <authorList>
            <person name="Lanie J.A."/>
            <person name="Ng W.-L."/>
            <person name="Kazmierczak K.M."/>
            <person name="Andrzejewski T.M."/>
            <person name="Davidsen T.M."/>
            <person name="Wayne K.J."/>
            <person name="Tettelin H."/>
            <person name="Glass J.I."/>
            <person name="Rusch D."/>
            <person name="Podicherti R."/>
            <person name="Tsui H.-C.T."/>
            <person name="Winkler M.E."/>
        </authorList>
    </citation>
    <scope>NUCLEOTIDE SEQUENCE</scope>
</reference>
<evidence type="ECO:0000313" key="1">
    <source>
        <dbReference type="EMBL" id="SVD82555.1"/>
    </source>
</evidence>
<dbReference type="EMBL" id="UINC01175761">
    <property type="protein sequence ID" value="SVD82555.1"/>
    <property type="molecule type" value="Genomic_DNA"/>
</dbReference>
<proteinExistence type="predicted"/>
<accession>A0A382YIA5</accession>
<gene>
    <name evidence="1" type="ORF">METZ01_LOCUS435409</name>
</gene>
<sequence length="33" mass="3831">MKAIVWFFFCIVLLVDNSRAEKEPDDGFQKAIV</sequence>
<organism evidence="1">
    <name type="scientific">marine metagenome</name>
    <dbReference type="NCBI Taxonomy" id="408172"/>
    <lineage>
        <taxon>unclassified sequences</taxon>
        <taxon>metagenomes</taxon>
        <taxon>ecological metagenomes</taxon>
    </lineage>
</organism>
<feature type="non-terminal residue" evidence="1">
    <location>
        <position position="33"/>
    </location>
</feature>
<name>A0A382YIA5_9ZZZZ</name>